<gene>
    <name evidence="1" type="ORF">HAQ05_20960</name>
</gene>
<evidence type="ECO:0008006" key="3">
    <source>
        <dbReference type="Google" id="ProtNLM"/>
    </source>
</evidence>
<name>A0ABR7Z6N6_9PSED</name>
<comment type="caution">
    <text evidence="1">The sequence shown here is derived from an EMBL/GenBank/DDBJ whole genome shotgun (WGS) entry which is preliminary data.</text>
</comment>
<dbReference type="Proteomes" id="UP000805841">
    <property type="component" value="Unassembled WGS sequence"/>
</dbReference>
<protein>
    <recommendedName>
        <fullName evidence="3">DUF1566 domain-containing protein</fullName>
    </recommendedName>
</protein>
<dbReference type="RefSeq" id="WP_190424131.1">
    <property type="nucleotide sequence ID" value="NZ_JAAOCA010000030.1"/>
</dbReference>
<reference evidence="1 2" key="1">
    <citation type="journal article" date="2020" name="Insects">
        <title>Bacteria Belonging to Pseudomonas typographi sp. nov. from the Bark Beetle Ips typographus Have Genomic Potential to Aid in the Host Ecology.</title>
        <authorList>
            <person name="Peral-Aranega E."/>
            <person name="Saati-Santamaria Z."/>
            <person name="Kolarik M."/>
            <person name="Rivas R."/>
            <person name="Garcia-Fraile P."/>
        </authorList>
    </citation>
    <scope>NUCLEOTIDE SEQUENCE [LARGE SCALE GENOMIC DNA]</scope>
    <source>
        <strain evidence="1 2">CA3A</strain>
    </source>
</reference>
<accession>A0ABR7Z6N6</accession>
<proteinExistence type="predicted"/>
<organism evidence="1 2">
    <name type="scientific">Pseudomonas typographi</name>
    <dbReference type="NCBI Taxonomy" id="2715964"/>
    <lineage>
        <taxon>Bacteria</taxon>
        <taxon>Pseudomonadati</taxon>
        <taxon>Pseudomonadota</taxon>
        <taxon>Gammaproteobacteria</taxon>
        <taxon>Pseudomonadales</taxon>
        <taxon>Pseudomonadaceae</taxon>
        <taxon>Pseudomonas</taxon>
    </lineage>
</organism>
<sequence length="238" mass="26650">MKRREISPAALPAIGHPLAGGFFAGRLYFNGAEHALIDAGQDFECEARWWDHDGPRPRIHGATCRYDGLANTLAMANEGSTIAKKVLSMNVRGTWGWYIPSIEELQLMRTNLLQLPDWFEGPARKPQGFQCSHDYWSSTQKNHAATAWCMTMMPWCVPDSNWVSGSKGIRPVKSLVIKPEAFIHAPHFDDLQIVARTFTGLTDSDKVAQVVERFVNEDSGRFYGRTDELVAALAEVRS</sequence>
<evidence type="ECO:0000313" key="1">
    <source>
        <dbReference type="EMBL" id="MBD1601153.1"/>
    </source>
</evidence>
<keyword evidence="2" id="KW-1185">Reference proteome</keyword>
<dbReference type="EMBL" id="JAAOCA010000030">
    <property type="protein sequence ID" value="MBD1601153.1"/>
    <property type="molecule type" value="Genomic_DNA"/>
</dbReference>
<evidence type="ECO:0000313" key="2">
    <source>
        <dbReference type="Proteomes" id="UP000805841"/>
    </source>
</evidence>